<dbReference type="AlphaFoldDB" id="A0A498QXB7"/>
<sequence length="85" mass="9659">MRRTNIYLDEQQTASLDRLAKQQGVSRAELIRQLLERALASADDNLASDLKAIDDSFGTLRDVDLPGRFPGYREEHLARVWRGTS</sequence>
<evidence type="ECO:0000259" key="1">
    <source>
        <dbReference type="Pfam" id="PF01402"/>
    </source>
</evidence>
<dbReference type="RefSeq" id="WP_036402542.1">
    <property type="nucleotide sequence ID" value="NZ_JAIENV010000142.1"/>
</dbReference>
<dbReference type="InterPro" id="IPR013321">
    <property type="entry name" value="Arc_rbn_hlx_hlx"/>
</dbReference>
<dbReference type="InterPro" id="IPR010985">
    <property type="entry name" value="Ribbon_hlx_hlx"/>
</dbReference>
<evidence type="ECO:0000313" key="3">
    <source>
        <dbReference type="Proteomes" id="UP000268285"/>
    </source>
</evidence>
<dbReference type="EMBL" id="UPHU01000001">
    <property type="protein sequence ID" value="VBA52462.1"/>
    <property type="molecule type" value="Genomic_DNA"/>
</dbReference>
<organism evidence="2 3">
    <name type="scientific">Mycobacterium pseudokansasii</name>
    <dbReference type="NCBI Taxonomy" id="2341080"/>
    <lineage>
        <taxon>Bacteria</taxon>
        <taxon>Bacillati</taxon>
        <taxon>Actinomycetota</taxon>
        <taxon>Actinomycetes</taxon>
        <taxon>Mycobacteriales</taxon>
        <taxon>Mycobacteriaceae</taxon>
        <taxon>Mycobacterium</taxon>
    </lineage>
</organism>
<dbReference type="OrthoDB" id="4735215at2"/>
<dbReference type="Gene3D" id="1.10.1220.10">
    <property type="entry name" value="Met repressor-like"/>
    <property type="match status" value="1"/>
</dbReference>
<gene>
    <name evidence="2" type="ORF">LAUMK142_03568</name>
</gene>
<dbReference type="InterPro" id="IPR002145">
    <property type="entry name" value="CopG"/>
</dbReference>
<proteinExistence type="predicted"/>
<feature type="domain" description="Ribbon-helix-helix protein CopG" evidence="1">
    <location>
        <begin position="2"/>
        <end position="40"/>
    </location>
</feature>
<evidence type="ECO:0000313" key="2">
    <source>
        <dbReference type="EMBL" id="VBA52462.1"/>
    </source>
</evidence>
<protein>
    <submittedName>
        <fullName evidence="2">Antitoxin VapB10</fullName>
    </submittedName>
</protein>
<dbReference type="SUPFAM" id="SSF47598">
    <property type="entry name" value="Ribbon-helix-helix"/>
    <property type="match status" value="1"/>
</dbReference>
<keyword evidence="3" id="KW-1185">Reference proteome</keyword>
<reference evidence="2 3" key="1">
    <citation type="submission" date="2018-09" db="EMBL/GenBank/DDBJ databases">
        <authorList>
            <person name="Tagini F."/>
        </authorList>
    </citation>
    <scope>NUCLEOTIDE SEQUENCE [LARGE SCALE GENOMIC DNA]</scope>
    <source>
        <strain evidence="2 3">MK142</strain>
    </source>
</reference>
<accession>A0A498QXB7</accession>
<dbReference type="Pfam" id="PF01402">
    <property type="entry name" value="RHH_1"/>
    <property type="match status" value="1"/>
</dbReference>
<dbReference type="CDD" id="cd21631">
    <property type="entry name" value="RHH_CopG_NikR-like"/>
    <property type="match status" value="1"/>
</dbReference>
<name>A0A498QXB7_9MYCO</name>
<dbReference type="Proteomes" id="UP000268285">
    <property type="component" value="Unassembled WGS sequence"/>
</dbReference>
<dbReference type="GO" id="GO:0006355">
    <property type="term" value="P:regulation of DNA-templated transcription"/>
    <property type="evidence" value="ECO:0007669"/>
    <property type="project" value="InterPro"/>
</dbReference>